<gene>
    <name evidence="1" type="ORF">LCGC14_1709290</name>
</gene>
<dbReference type="EMBL" id="LAZR01015223">
    <property type="protein sequence ID" value="KKM14126.1"/>
    <property type="molecule type" value="Genomic_DNA"/>
</dbReference>
<reference evidence="1" key="1">
    <citation type="journal article" date="2015" name="Nature">
        <title>Complex archaea that bridge the gap between prokaryotes and eukaryotes.</title>
        <authorList>
            <person name="Spang A."/>
            <person name="Saw J.H."/>
            <person name="Jorgensen S.L."/>
            <person name="Zaremba-Niedzwiedzka K."/>
            <person name="Martijn J."/>
            <person name="Lind A.E."/>
            <person name="van Eijk R."/>
            <person name="Schleper C."/>
            <person name="Guy L."/>
            <person name="Ettema T.J."/>
        </authorList>
    </citation>
    <scope>NUCLEOTIDE SEQUENCE</scope>
</reference>
<proteinExistence type="predicted"/>
<comment type="caution">
    <text evidence="1">The sequence shown here is derived from an EMBL/GenBank/DDBJ whole genome shotgun (WGS) entry which is preliminary data.</text>
</comment>
<evidence type="ECO:0000313" key="1">
    <source>
        <dbReference type="EMBL" id="KKM14126.1"/>
    </source>
</evidence>
<protein>
    <submittedName>
        <fullName evidence="1">Uncharacterized protein</fullName>
    </submittedName>
</protein>
<accession>A0A0F9HF92</accession>
<dbReference type="AlphaFoldDB" id="A0A0F9HF92"/>
<organism evidence="1">
    <name type="scientific">marine sediment metagenome</name>
    <dbReference type="NCBI Taxonomy" id="412755"/>
    <lineage>
        <taxon>unclassified sequences</taxon>
        <taxon>metagenomes</taxon>
        <taxon>ecological metagenomes</taxon>
    </lineage>
</organism>
<name>A0A0F9HF92_9ZZZZ</name>
<sequence>MKKTKKNNIAGNTQVYGEDDFYASLGSRLILNPDKLIHNLWNKAVNRAVDQEDVDSLMDMNLLIVKRKNTKEYDNLMLQFVQEYLKQ</sequence>